<evidence type="ECO:0000313" key="10">
    <source>
        <dbReference type="Proteomes" id="UP000318093"/>
    </source>
</evidence>
<dbReference type="AlphaFoldDB" id="A0A537JFE5"/>
<keyword evidence="7" id="KW-0057">Aromatic amino acid biosynthesis</keyword>
<sequence length="183" mass="19337">MAKVLVIHGPNLNLLGQRQPDIYGTTTLAEIDRRLVALARAEGAGVDTYQSNHEGAIIDRLHAAQGRYDAIVLNAGALTHYSYSLRDAIAGIPVPVIEVHLSNIHAREAFRISVIAPVVRGQIGGFGVDSYLLGLRAALAIAARASHADPGGSDGAASVTDEPARRTPSGGASPRQRARQRRP</sequence>
<evidence type="ECO:0000256" key="2">
    <source>
        <dbReference type="ARBA" id="ARBA00004902"/>
    </source>
</evidence>
<gene>
    <name evidence="7 9" type="primary">aroQ</name>
    <name evidence="9" type="ORF">E6H03_05795</name>
</gene>
<evidence type="ECO:0000256" key="4">
    <source>
        <dbReference type="ARBA" id="ARBA00011193"/>
    </source>
</evidence>
<evidence type="ECO:0000256" key="7">
    <source>
        <dbReference type="HAMAP-Rule" id="MF_00169"/>
    </source>
</evidence>
<dbReference type="UniPathway" id="UPA00053">
    <property type="reaction ID" value="UER00086"/>
</dbReference>
<reference evidence="9 10" key="1">
    <citation type="journal article" date="2019" name="Nat. Microbiol.">
        <title>Mediterranean grassland soil C-N compound turnover is dependent on rainfall and depth, and is mediated by genomically divergent microorganisms.</title>
        <authorList>
            <person name="Diamond S."/>
            <person name="Andeer P.F."/>
            <person name="Li Z."/>
            <person name="Crits-Christoph A."/>
            <person name="Burstein D."/>
            <person name="Anantharaman K."/>
            <person name="Lane K.R."/>
            <person name="Thomas B.C."/>
            <person name="Pan C."/>
            <person name="Northen T.R."/>
            <person name="Banfield J.F."/>
        </authorList>
    </citation>
    <scope>NUCLEOTIDE SEQUENCE [LARGE SCALE GENOMIC DNA]</scope>
    <source>
        <strain evidence="9">NP_6</strain>
    </source>
</reference>
<comment type="caution">
    <text evidence="9">The sequence shown here is derived from an EMBL/GenBank/DDBJ whole genome shotgun (WGS) entry which is preliminary data.</text>
</comment>
<dbReference type="NCBIfam" id="TIGR01088">
    <property type="entry name" value="aroQ"/>
    <property type="match status" value="1"/>
</dbReference>
<dbReference type="GO" id="GO:0019631">
    <property type="term" value="P:quinate catabolic process"/>
    <property type="evidence" value="ECO:0007669"/>
    <property type="project" value="TreeGrafter"/>
</dbReference>
<dbReference type="NCBIfam" id="NF003806">
    <property type="entry name" value="PRK05395.1-3"/>
    <property type="match status" value="1"/>
</dbReference>
<dbReference type="InterPro" id="IPR018509">
    <property type="entry name" value="DHquinase_II_CS"/>
</dbReference>
<feature type="region of interest" description="Disordered" evidence="8">
    <location>
        <begin position="147"/>
        <end position="183"/>
    </location>
</feature>
<feature type="active site" description="Proton donor" evidence="7">
    <location>
        <position position="100"/>
    </location>
</feature>
<dbReference type="CDD" id="cd00466">
    <property type="entry name" value="DHQase_II"/>
    <property type="match status" value="1"/>
</dbReference>
<keyword evidence="6 7" id="KW-0456">Lyase</keyword>
<dbReference type="NCBIfam" id="NF003807">
    <property type="entry name" value="PRK05395.1-4"/>
    <property type="match status" value="1"/>
</dbReference>
<keyword evidence="7" id="KW-0028">Amino-acid biosynthesis</keyword>
<name>A0A537JFE5_9BACT</name>
<dbReference type="Pfam" id="PF01220">
    <property type="entry name" value="DHquinase_II"/>
    <property type="match status" value="1"/>
</dbReference>
<dbReference type="SUPFAM" id="SSF52304">
    <property type="entry name" value="Type II 3-dehydroquinate dehydratase"/>
    <property type="match status" value="1"/>
</dbReference>
<evidence type="ECO:0000256" key="1">
    <source>
        <dbReference type="ARBA" id="ARBA00001864"/>
    </source>
</evidence>
<dbReference type="GO" id="GO:0009073">
    <property type="term" value="P:aromatic amino acid family biosynthetic process"/>
    <property type="evidence" value="ECO:0007669"/>
    <property type="project" value="UniProtKB-KW"/>
</dbReference>
<comment type="catalytic activity">
    <reaction evidence="1 7">
        <text>3-dehydroquinate = 3-dehydroshikimate + H2O</text>
        <dbReference type="Rhea" id="RHEA:21096"/>
        <dbReference type="ChEBI" id="CHEBI:15377"/>
        <dbReference type="ChEBI" id="CHEBI:16630"/>
        <dbReference type="ChEBI" id="CHEBI:32364"/>
        <dbReference type="EC" id="4.2.1.10"/>
    </reaction>
</comment>
<evidence type="ECO:0000256" key="8">
    <source>
        <dbReference type="SAM" id="MobiDB-lite"/>
    </source>
</evidence>
<dbReference type="HAMAP" id="MF_00169">
    <property type="entry name" value="AroQ"/>
    <property type="match status" value="1"/>
</dbReference>
<comment type="function">
    <text evidence="7">Catalyzes a trans-dehydration via an enolate intermediate.</text>
</comment>
<comment type="subunit">
    <text evidence="4 7">Homododecamer.</text>
</comment>
<dbReference type="NCBIfam" id="NF003805">
    <property type="entry name" value="PRK05395.1-2"/>
    <property type="match status" value="1"/>
</dbReference>
<comment type="similarity">
    <text evidence="3 7">Belongs to the type-II 3-dehydroquinase family.</text>
</comment>
<evidence type="ECO:0000256" key="3">
    <source>
        <dbReference type="ARBA" id="ARBA00011037"/>
    </source>
</evidence>
<feature type="binding site" evidence="7">
    <location>
        <position position="111"/>
    </location>
    <ligand>
        <name>substrate</name>
    </ligand>
</feature>
<feature type="binding site" evidence="7">
    <location>
        <position position="80"/>
    </location>
    <ligand>
        <name>substrate</name>
    </ligand>
</feature>
<evidence type="ECO:0000313" key="9">
    <source>
        <dbReference type="EMBL" id="TMI82288.1"/>
    </source>
</evidence>
<dbReference type="InterPro" id="IPR001874">
    <property type="entry name" value="DHquinase_II"/>
</dbReference>
<dbReference type="PANTHER" id="PTHR21272:SF3">
    <property type="entry name" value="CATABOLIC 3-DEHYDROQUINASE"/>
    <property type="match status" value="1"/>
</dbReference>
<protein>
    <recommendedName>
        <fullName evidence="5 7">3-dehydroquinate dehydratase</fullName>
        <shortName evidence="7">3-dehydroquinase</shortName>
        <ecNumber evidence="5 7">4.2.1.10</ecNumber>
    </recommendedName>
    <alternativeName>
        <fullName evidence="7">Type II DHQase</fullName>
    </alternativeName>
</protein>
<feature type="binding site" evidence="7">
    <location>
        <position position="74"/>
    </location>
    <ligand>
        <name>substrate</name>
    </ligand>
</feature>
<dbReference type="GO" id="GO:0003855">
    <property type="term" value="F:3-dehydroquinate dehydratase activity"/>
    <property type="evidence" value="ECO:0007669"/>
    <property type="project" value="UniProtKB-UniRule"/>
</dbReference>
<dbReference type="PANTHER" id="PTHR21272">
    <property type="entry name" value="CATABOLIC 3-DEHYDROQUINASE"/>
    <property type="match status" value="1"/>
</dbReference>
<accession>A0A537JFE5</accession>
<organism evidence="9 10">
    <name type="scientific">Candidatus Segetimicrobium genomatis</name>
    <dbReference type="NCBI Taxonomy" id="2569760"/>
    <lineage>
        <taxon>Bacteria</taxon>
        <taxon>Bacillati</taxon>
        <taxon>Candidatus Sysuimicrobiota</taxon>
        <taxon>Candidatus Sysuimicrobiia</taxon>
        <taxon>Candidatus Sysuimicrobiales</taxon>
        <taxon>Candidatus Segetimicrobiaceae</taxon>
        <taxon>Candidatus Segetimicrobium</taxon>
    </lineage>
</organism>
<dbReference type="EMBL" id="VBAN01000169">
    <property type="protein sequence ID" value="TMI82288.1"/>
    <property type="molecule type" value="Genomic_DNA"/>
</dbReference>
<dbReference type="InterPro" id="IPR036441">
    <property type="entry name" value="DHquinase_II_sf"/>
</dbReference>
<evidence type="ECO:0000256" key="5">
    <source>
        <dbReference type="ARBA" id="ARBA00012060"/>
    </source>
</evidence>
<proteinExistence type="inferred from homology"/>
<dbReference type="Gene3D" id="3.40.50.9100">
    <property type="entry name" value="Dehydroquinase, class II"/>
    <property type="match status" value="1"/>
</dbReference>
<feature type="binding site" evidence="7">
    <location>
        <position position="87"/>
    </location>
    <ligand>
        <name>substrate</name>
    </ligand>
</feature>
<feature type="active site" description="Proton acceptor" evidence="7">
    <location>
        <position position="23"/>
    </location>
</feature>
<feature type="site" description="Transition state stabilizer" evidence="7">
    <location>
        <position position="18"/>
    </location>
</feature>
<dbReference type="GO" id="GO:0008652">
    <property type="term" value="P:amino acid biosynthetic process"/>
    <property type="evidence" value="ECO:0007669"/>
    <property type="project" value="UniProtKB-KW"/>
</dbReference>
<comment type="pathway">
    <text evidence="2 7">Metabolic intermediate biosynthesis; chorismate biosynthesis; chorismate from D-erythrose 4-phosphate and phosphoenolpyruvate: step 3/7.</text>
</comment>
<dbReference type="EC" id="4.2.1.10" evidence="5 7"/>
<feature type="binding site" evidence="7">
    <location>
        <begin position="101"/>
        <end position="102"/>
    </location>
    <ligand>
        <name>substrate</name>
    </ligand>
</feature>
<dbReference type="GO" id="GO:0009423">
    <property type="term" value="P:chorismate biosynthetic process"/>
    <property type="evidence" value="ECO:0007669"/>
    <property type="project" value="UniProtKB-UniRule"/>
</dbReference>
<dbReference type="Proteomes" id="UP000318093">
    <property type="component" value="Unassembled WGS sequence"/>
</dbReference>
<evidence type="ECO:0000256" key="6">
    <source>
        <dbReference type="ARBA" id="ARBA00023239"/>
    </source>
</evidence>
<dbReference type="PROSITE" id="PS01029">
    <property type="entry name" value="DEHYDROQUINASE_II"/>
    <property type="match status" value="1"/>
</dbReference>